<dbReference type="OrthoDB" id="9766256at2"/>
<dbReference type="Proteomes" id="UP000270856">
    <property type="component" value="Unassembled WGS sequence"/>
</dbReference>
<evidence type="ECO:0000313" key="1">
    <source>
        <dbReference type="EMBL" id="RPD90701.1"/>
    </source>
</evidence>
<organism evidence="1 2">
    <name type="scientific">Aureibaculum marinum</name>
    <dbReference type="NCBI Taxonomy" id="2487930"/>
    <lineage>
        <taxon>Bacteria</taxon>
        <taxon>Pseudomonadati</taxon>
        <taxon>Bacteroidota</taxon>
        <taxon>Flavobacteriia</taxon>
        <taxon>Flavobacteriales</taxon>
        <taxon>Flavobacteriaceae</taxon>
        <taxon>Aureibaculum</taxon>
    </lineage>
</organism>
<keyword evidence="1" id="KW-0449">Lipoprotein</keyword>
<dbReference type="AlphaFoldDB" id="A0A3N4N3L1"/>
<reference evidence="1 2" key="1">
    <citation type="submission" date="2018-11" db="EMBL/GenBank/DDBJ databases">
        <title>Aureibaculum marinum gen. nov., sp. nov., a member of the family Flavobacteriaceae isolated from the Bohai Sea.</title>
        <authorList>
            <person name="Ji X."/>
        </authorList>
    </citation>
    <scope>NUCLEOTIDE SEQUENCE [LARGE SCALE GENOMIC DNA]</scope>
    <source>
        <strain evidence="1 2">BH-SD17</strain>
    </source>
</reference>
<keyword evidence="2" id="KW-1185">Reference proteome</keyword>
<dbReference type="InterPro" id="IPR041662">
    <property type="entry name" value="SusD-like_2"/>
</dbReference>
<gene>
    <name evidence="1" type="ORF">EGM88_15225</name>
</gene>
<dbReference type="RefSeq" id="WP_123899251.1">
    <property type="nucleotide sequence ID" value="NZ_RPFJ01000098.1"/>
</dbReference>
<sequence>MKKIFQYILALSVIFVVGCDKDDFAETNSNPSELSSADTRFQVTKTIEQMYNNDYTIWFYNNFDYIYPWSQITTAAYGDGNTELMVEMDNYETQETYPTFFANIRDIRARIDALPEEEKVSHKAIRAMTFPIAIHTFMSNTDLEGSLVYSEGAMAPYTTPPLITPVYDNQEKLFNTWLDELDAAIPDLLSENQIDMGSQDLIYGGDYTKWAKFANLLKLRIAARLVNKDRARAISIVEEVVNSPAGYMENLDDDFIYQRSIKYYGTGNTQQPGIGAKNLIDFMVANKDPRTRVLFDKNDFNGEVVQAFIDAGKELPPYVEQYVVLDADGNFSGWSGPGEPWVRYFGVPLAPDAKFVPENDIYFSQGIRNRISVNGVEKQYTSTSNFSERLTRTGYSHTYPTKPGGRLIQLKDNYPPLNVIFGSSAETNLYLAEFKLLGANLPEDAQEYFNKGVELSVRRMDLLAKDHRYPYYEEDPVYQDGTLAAAGATMLRESEITELLSQPAYDLSTDGLEKVYIQQMINHAATPGDTWTTVRRSGIPKAGSSVLPREPFLAGGVELTVPRRFKINEPLESSKNYANEKAALEEQGITPGTNDPEILNTQRYWFDMENPQYGAGPKN</sequence>
<comment type="caution">
    <text evidence="1">The sequence shown here is derived from an EMBL/GenBank/DDBJ whole genome shotgun (WGS) entry which is preliminary data.</text>
</comment>
<protein>
    <submittedName>
        <fullName evidence="1">SusD/RagB family nutrient-binding outer membrane lipoprotein</fullName>
    </submittedName>
</protein>
<dbReference type="Pfam" id="PF12771">
    <property type="entry name" value="SusD-like_2"/>
    <property type="match status" value="1"/>
</dbReference>
<dbReference type="Gene3D" id="1.25.40.390">
    <property type="match status" value="2"/>
</dbReference>
<name>A0A3N4N3L1_9FLAO</name>
<dbReference type="PROSITE" id="PS51257">
    <property type="entry name" value="PROKAR_LIPOPROTEIN"/>
    <property type="match status" value="1"/>
</dbReference>
<accession>A0A3N4N3L1</accession>
<dbReference type="SUPFAM" id="SSF48452">
    <property type="entry name" value="TPR-like"/>
    <property type="match status" value="1"/>
</dbReference>
<proteinExistence type="predicted"/>
<evidence type="ECO:0000313" key="2">
    <source>
        <dbReference type="Proteomes" id="UP000270856"/>
    </source>
</evidence>
<dbReference type="EMBL" id="RPFJ01000098">
    <property type="protein sequence ID" value="RPD90701.1"/>
    <property type="molecule type" value="Genomic_DNA"/>
</dbReference>
<dbReference type="InterPro" id="IPR011990">
    <property type="entry name" value="TPR-like_helical_dom_sf"/>
</dbReference>